<evidence type="ECO:0000313" key="1">
    <source>
        <dbReference type="EMBL" id="EZP77584.1"/>
    </source>
</evidence>
<evidence type="ECO:0008006" key="3">
    <source>
        <dbReference type="Google" id="ProtNLM"/>
    </source>
</evidence>
<accession>A0ABC9VGF0</accession>
<organism evidence="1 2">
    <name type="scientific">Parageobacillus genomosp. 1</name>
    <dbReference type="NCBI Taxonomy" id="1295642"/>
    <lineage>
        <taxon>Bacteria</taxon>
        <taxon>Bacillati</taxon>
        <taxon>Bacillota</taxon>
        <taxon>Bacilli</taxon>
        <taxon>Bacillales</taxon>
        <taxon>Anoxybacillaceae</taxon>
        <taxon>Parageobacillus</taxon>
    </lineage>
</organism>
<dbReference type="RefSeq" id="WP_043904682.1">
    <property type="nucleotide sequence ID" value="NZ_CM002692.1"/>
</dbReference>
<gene>
    <name evidence="1" type="ORF">H839_08124</name>
</gene>
<evidence type="ECO:0000313" key="2">
    <source>
        <dbReference type="Proteomes" id="UP000023566"/>
    </source>
</evidence>
<reference evidence="1 2" key="1">
    <citation type="journal article" date="2014" name="Appl. Microbiol. Biotechnol.">
        <title>Transformable facultative thermophile Geobacillus stearothermophilus NUB3621 as a host strain for metabolic engineering.</title>
        <authorList>
            <person name="Blanchard K."/>
            <person name="Robic S."/>
            <person name="Matsumura I."/>
        </authorList>
    </citation>
    <scope>NUCLEOTIDE SEQUENCE [LARGE SCALE GENOMIC DNA]</scope>
    <source>
        <strain evidence="1 2">NUB3621</strain>
    </source>
</reference>
<sequence length="60" mass="7193">MEQEKEYVKHWTHTLNKRGNVEIRCILEDREVFIELHPKDIRGFNQWLEVAAMAGLRKAD</sequence>
<dbReference type="EMBL" id="AOTZ01000004">
    <property type="protein sequence ID" value="EZP77584.1"/>
    <property type="molecule type" value="Genomic_DNA"/>
</dbReference>
<dbReference type="Proteomes" id="UP000023566">
    <property type="component" value="Chromosome"/>
</dbReference>
<name>A0ABC9VGF0_9BACL</name>
<keyword evidence="2" id="KW-1185">Reference proteome</keyword>
<proteinExistence type="predicted"/>
<protein>
    <recommendedName>
        <fullName evidence="3">Phage protein</fullName>
    </recommendedName>
</protein>
<comment type="caution">
    <text evidence="1">The sequence shown here is derived from an EMBL/GenBank/DDBJ whole genome shotgun (WGS) entry which is preliminary data.</text>
</comment>
<dbReference type="AlphaFoldDB" id="A0ABC9VGF0"/>